<proteinExistence type="inferred from homology"/>
<dbReference type="Pfam" id="PF04914">
    <property type="entry name" value="DltD"/>
    <property type="match status" value="1"/>
</dbReference>
<keyword evidence="4" id="KW-1185">Reference proteome</keyword>
<dbReference type="EMBL" id="CM001441">
    <property type="protein sequence ID" value="EHQ91998.1"/>
    <property type="molecule type" value="Genomic_DNA"/>
</dbReference>
<reference evidence="3 4" key="1">
    <citation type="submission" date="2011-11" db="EMBL/GenBank/DDBJ databases">
        <title>The Noncontiguous Finished genome of Desulfosporosinus youngiae DSM 17734.</title>
        <authorList>
            <consortium name="US DOE Joint Genome Institute (JGI-PGF)"/>
            <person name="Lucas S."/>
            <person name="Han J."/>
            <person name="Lapidus A."/>
            <person name="Cheng J.-F."/>
            <person name="Goodwin L."/>
            <person name="Pitluck S."/>
            <person name="Peters L."/>
            <person name="Ovchinnikova G."/>
            <person name="Lu M."/>
            <person name="Land M.L."/>
            <person name="Hauser L."/>
            <person name="Pester M."/>
            <person name="Spring S."/>
            <person name="Ollivier B."/>
            <person name="Rattei T."/>
            <person name="Klenk H.-P."/>
            <person name="Wagner M."/>
            <person name="Loy A."/>
            <person name="Woyke T.J."/>
        </authorList>
    </citation>
    <scope>NUCLEOTIDE SEQUENCE [LARGE SCALE GENOMIC DNA]</scope>
    <source>
        <strain evidence="3 4">DSM 17734</strain>
    </source>
</reference>
<sequence length="404" mass="45248">MIMRHRLGPMLLAVLLFVLTIVWMGSLTQWAAGFWLKPGVTQTIGGSQTPVAFQGTILQEKAMELPDVLPIYGSSEFSAVSEFHPSRLFEGKPAGFAPFLVGRGGTQDIIHALNMAALGESLQGKKIAVILSAQWFTPEGISPAYFKQNFSALHAYRIVFNSRLSEPTKQQLIKRLLDFPGAFEEESTLQALLSQSLDPGRTAAYRKVSLAVQGRLKMAALEAQDALKTIDYAQLINPKIAEINASETAPPLPTWPEVNEKATEQGKSSTQNNPFGILNEYYTQYIQPKFAEQRNSAVNSGFYPSPEYRDLELLLTILQETKAQPMFVIVPVNGAWYDYTGFPKEERKAYYARTEKMIQDRGFKVVNLGDHEYDSYFLQDTMHLGWKGWVSIDEALDGFYHEGI</sequence>
<dbReference type="eggNOG" id="COG3966">
    <property type="taxonomic scope" value="Bacteria"/>
</dbReference>
<dbReference type="STRING" id="768710.DesyoDRAFT_5064"/>
<dbReference type="InterPro" id="IPR006998">
    <property type="entry name" value="DltD"/>
</dbReference>
<evidence type="ECO:0000256" key="1">
    <source>
        <dbReference type="PIRNR" id="PIRNR021438"/>
    </source>
</evidence>
<dbReference type="Proteomes" id="UP000005104">
    <property type="component" value="Chromosome"/>
</dbReference>
<feature type="region of interest" description="Disordered" evidence="2">
    <location>
        <begin position="247"/>
        <end position="270"/>
    </location>
</feature>
<protein>
    <recommendedName>
        <fullName evidence="1">Protein DltD</fullName>
    </recommendedName>
</protein>
<accession>H5XZM4</accession>
<dbReference type="UniPathway" id="UPA00556"/>
<comment type="pathway">
    <text evidence="1">Cell wall biogenesis; lipoteichoic acid biosynthesis.</text>
</comment>
<dbReference type="RefSeq" id="WP_007787182.1">
    <property type="nucleotide sequence ID" value="NZ_CM001441.1"/>
</dbReference>
<organism evidence="3 4">
    <name type="scientific">Desulfosporosinus youngiae DSM 17734</name>
    <dbReference type="NCBI Taxonomy" id="768710"/>
    <lineage>
        <taxon>Bacteria</taxon>
        <taxon>Bacillati</taxon>
        <taxon>Bacillota</taxon>
        <taxon>Clostridia</taxon>
        <taxon>Eubacteriales</taxon>
        <taxon>Desulfitobacteriaceae</taxon>
        <taxon>Desulfosporosinus</taxon>
    </lineage>
</organism>
<dbReference type="HOGENOM" id="CLU_050505_1_0_9"/>
<dbReference type="SUPFAM" id="SSF52266">
    <property type="entry name" value="SGNH hydrolase"/>
    <property type="match status" value="1"/>
</dbReference>
<keyword evidence="1" id="KW-1003">Cell membrane</keyword>
<gene>
    <name evidence="3" type="ORF">DesyoDRAFT_5064</name>
</gene>
<dbReference type="GO" id="GO:0070395">
    <property type="term" value="P:lipoteichoic acid biosynthetic process"/>
    <property type="evidence" value="ECO:0007669"/>
    <property type="project" value="UniProtKB-UniRule"/>
</dbReference>
<dbReference type="GO" id="GO:0005886">
    <property type="term" value="C:plasma membrane"/>
    <property type="evidence" value="ECO:0007669"/>
    <property type="project" value="UniProtKB-UniRule"/>
</dbReference>
<dbReference type="NCBIfam" id="TIGR04092">
    <property type="entry name" value="LTA_DltD"/>
    <property type="match status" value="1"/>
</dbReference>
<name>H5XZM4_9FIRM</name>
<evidence type="ECO:0000313" key="3">
    <source>
        <dbReference type="EMBL" id="EHQ91998.1"/>
    </source>
</evidence>
<comment type="similarity">
    <text evidence="1">Belongs to the DltD family.</text>
</comment>
<dbReference type="AlphaFoldDB" id="H5XZM4"/>
<dbReference type="PANTHER" id="PTHR40039">
    <property type="entry name" value="PROTEIN DLTD"/>
    <property type="match status" value="1"/>
</dbReference>
<evidence type="ECO:0000313" key="4">
    <source>
        <dbReference type="Proteomes" id="UP000005104"/>
    </source>
</evidence>
<evidence type="ECO:0000256" key="2">
    <source>
        <dbReference type="SAM" id="MobiDB-lite"/>
    </source>
</evidence>
<dbReference type="PIRSF" id="PIRSF021438">
    <property type="entry name" value="DltD"/>
    <property type="match status" value="1"/>
</dbReference>
<keyword evidence="1" id="KW-0472">Membrane</keyword>
<dbReference type="InterPro" id="IPR023896">
    <property type="entry name" value="LTA_DltD"/>
</dbReference>
<dbReference type="PANTHER" id="PTHR40039:SF1">
    <property type="entry name" value="PROTEIN DLTD"/>
    <property type="match status" value="1"/>
</dbReference>